<gene>
    <name evidence="1" type="ORF">EV356DRAFT_336875</name>
</gene>
<dbReference type="AlphaFoldDB" id="A0A6A6HKW4"/>
<accession>A0A6A6HKW4</accession>
<evidence type="ECO:0000313" key="1">
    <source>
        <dbReference type="EMBL" id="KAF2238110.1"/>
    </source>
</evidence>
<dbReference type="Proteomes" id="UP000800092">
    <property type="component" value="Unassembled WGS sequence"/>
</dbReference>
<protein>
    <submittedName>
        <fullName evidence="1">Uncharacterized protein</fullName>
    </submittedName>
</protein>
<evidence type="ECO:0000313" key="2">
    <source>
        <dbReference type="Proteomes" id="UP000800092"/>
    </source>
</evidence>
<sequence length="132" mass="15103">MLQFEVFWSLLHPCPSTLSQSLQSASLSKTVFARTLVTYSRSFLHHPSIKSSMHRHVQKMELKQIQKTQCSPLGFILTFGARLQEPHLYLYSKSYEHCRPTAPFPNAPATYMKVSLFFPPRDSDTCSLTPIP</sequence>
<reference evidence="1" key="1">
    <citation type="journal article" date="2020" name="Stud. Mycol.">
        <title>101 Dothideomycetes genomes: a test case for predicting lifestyles and emergence of pathogens.</title>
        <authorList>
            <person name="Haridas S."/>
            <person name="Albert R."/>
            <person name="Binder M."/>
            <person name="Bloem J."/>
            <person name="Labutti K."/>
            <person name="Salamov A."/>
            <person name="Andreopoulos B."/>
            <person name="Baker S."/>
            <person name="Barry K."/>
            <person name="Bills G."/>
            <person name="Bluhm B."/>
            <person name="Cannon C."/>
            <person name="Castanera R."/>
            <person name="Culley D."/>
            <person name="Daum C."/>
            <person name="Ezra D."/>
            <person name="Gonzalez J."/>
            <person name="Henrissat B."/>
            <person name="Kuo A."/>
            <person name="Liang C."/>
            <person name="Lipzen A."/>
            <person name="Lutzoni F."/>
            <person name="Magnuson J."/>
            <person name="Mondo S."/>
            <person name="Nolan M."/>
            <person name="Ohm R."/>
            <person name="Pangilinan J."/>
            <person name="Park H.-J."/>
            <person name="Ramirez L."/>
            <person name="Alfaro M."/>
            <person name="Sun H."/>
            <person name="Tritt A."/>
            <person name="Yoshinaga Y."/>
            <person name="Zwiers L.-H."/>
            <person name="Turgeon B."/>
            <person name="Goodwin S."/>
            <person name="Spatafora J."/>
            <person name="Crous P."/>
            <person name="Grigoriev I."/>
        </authorList>
    </citation>
    <scope>NUCLEOTIDE SEQUENCE</scope>
    <source>
        <strain evidence="1">Tuck. ex Michener</strain>
    </source>
</reference>
<proteinExistence type="predicted"/>
<organism evidence="1 2">
    <name type="scientific">Viridothelium virens</name>
    <name type="common">Speckled blister lichen</name>
    <name type="synonym">Trypethelium virens</name>
    <dbReference type="NCBI Taxonomy" id="1048519"/>
    <lineage>
        <taxon>Eukaryota</taxon>
        <taxon>Fungi</taxon>
        <taxon>Dikarya</taxon>
        <taxon>Ascomycota</taxon>
        <taxon>Pezizomycotina</taxon>
        <taxon>Dothideomycetes</taxon>
        <taxon>Dothideomycetes incertae sedis</taxon>
        <taxon>Trypetheliales</taxon>
        <taxon>Trypetheliaceae</taxon>
        <taxon>Viridothelium</taxon>
    </lineage>
</organism>
<keyword evidence="2" id="KW-1185">Reference proteome</keyword>
<dbReference type="EMBL" id="ML991777">
    <property type="protein sequence ID" value="KAF2238110.1"/>
    <property type="molecule type" value="Genomic_DNA"/>
</dbReference>
<name>A0A6A6HKW4_VIRVR</name>